<evidence type="ECO:0000313" key="2">
    <source>
        <dbReference type="Proteomes" id="UP001054821"/>
    </source>
</evidence>
<accession>A0AAD4WK73</accession>
<evidence type="ECO:0000313" key="1">
    <source>
        <dbReference type="EMBL" id="KAI5343562.1"/>
    </source>
</evidence>
<dbReference type="Proteomes" id="UP001054821">
    <property type="component" value="Chromosome 2"/>
</dbReference>
<sequence length="72" mass="8212">MQHNNQNMLTITKIQAKQNMEDNDALYDMLLEDNISPIVMLLEERTIMPPNLKEELQIGVLEGNGVDSNTKI</sequence>
<comment type="caution">
    <text evidence="1">The sequence shown here is derived from an EMBL/GenBank/DDBJ whole genome shotgun (WGS) entry which is preliminary data.</text>
</comment>
<reference evidence="1 2" key="1">
    <citation type="journal article" date="2022" name="G3 (Bethesda)">
        <title>Whole-genome sequence and methylome profiling of the almond [Prunus dulcis (Mill.) D.A. Webb] cultivar 'Nonpareil'.</title>
        <authorList>
            <person name="D'Amico-Willman K.M."/>
            <person name="Ouma W.Z."/>
            <person name="Meulia T."/>
            <person name="Sideli G.M."/>
            <person name="Gradziel T.M."/>
            <person name="Fresnedo-Ramirez J."/>
        </authorList>
    </citation>
    <scope>NUCLEOTIDE SEQUENCE [LARGE SCALE GENOMIC DNA]</scope>
    <source>
        <strain evidence="1">Clone GOH B32 T37-40</strain>
    </source>
</reference>
<gene>
    <name evidence="1" type="ORF">L3X38_011438</name>
</gene>
<protein>
    <submittedName>
        <fullName evidence="1">Uncharacterized protein</fullName>
    </submittedName>
</protein>
<dbReference type="AlphaFoldDB" id="A0AAD4WK73"/>
<keyword evidence="2" id="KW-1185">Reference proteome</keyword>
<proteinExistence type="predicted"/>
<organism evidence="1 2">
    <name type="scientific">Prunus dulcis</name>
    <name type="common">Almond</name>
    <name type="synonym">Amygdalus dulcis</name>
    <dbReference type="NCBI Taxonomy" id="3755"/>
    <lineage>
        <taxon>Eukaryota</taxon>
        <taxon>Viridiplantae</taxon>
        <taxon>Streptophyta</taxon>
        <taxon>Embryophyta</taxon>
        <taxon>Tracheophyta</taxon>
        <taxon>Spermatophyta</taxon>
        <taxon>Magnoliopsida</taxon>
        <taxon>eudicotyledons</taxon>
        <taxon>Gunneridae</taxon>
        <taxon>Pentapetalae</taxon>
        <taxon>rosids</taxon>
        <taxon>fabids</taxon>
        <taxon>Rosales</taxon>
        <taxon>Rosaceae</taxon>
        <taxon>Amygdaloideae</taxon>
        <taxon>Amygdaleae</taxon>
        <taxon>Prunus</taxon>
    </lineage>
</organism>
<name>A0AAD4WK73_PRUDU</name>
<dbReference type="EMBL" id="JAJFAZ020000002">
    <property type="protein sequence ID" value="KAI5343562.1"/>
    <property type="molecule type" value="Genomic_DNA"/>
</dbReference>